<sequence length="306" mass="34266">MAKHSRNQRQTASKPKQRTKESGTERTSHEPTAHLGSNDDQGQDVNTITHSEARLISHEQIDEGVQEFGADSMMVVDRSIEVEVASSPHEWGSNEANLHLEAPAQVLQGPVDGPLSASDFDNDLIGFRHIGAHVPIPTHFDTRFTRHTLPQWTWEAPVTTPQAITLSTPSSYNASTAAIAYQSVYDSPVTEVYSRPTATTLDTLPATTQYQLERWVYENDHDEVTRLRVNGWRLVVQESRSDGKADQSEGLCRKPLNTDDELHQSQPLYLECCLPRWPYYRSISPRYSEQAPSKAGTVSENENTIS</sequence>
<evidence type="ECO:0000313" key="2">
    <source>
        <dbReference type="EMBL" id="TGO77918.1"/>
    </source>
</evidence>
<feature type="region of interest" description="Disordered" evidence="1">
    <location>
        <begin position="238"/>
        <end position="258"/>
    </location>
</feature>
<gene>
    <name evidence="2" type="ORF">BELL_0086g00240</name>
</gene>
<accession>A0A4Z1JWN2</accession>
<protein>
    <submittedName>
        <fullName evidence="2">Uncharacterized protein</fullName>
    </submittedName>
</protein>
<keyword evidence="3" id="KW-1185">Reference proteome</keyword>
<name>A0A4Z1JWN2_9HELO</name>
<proteinExistence type="predicted"/>
<comment type="caution">
    <text evidence="2">The sequence shown here is derived from an EMBL/GenBank/DDBJ whole genome shotgun (WGS) entry which is preliminary data.</text>
</comment>
<dbReference type="EMBL" id="PQXM01000086">
    <property type="protein sequence ID" value="TGO77918.1"/>
    <property type="molecule type" value="Genomic_DNA"/>
</dbReference>
<evidence type="ECO:0000313" key="3">
    <source>
        <dbReference type="Proteomes" id="UP000297229"/>
    </source>
</evidence>
<evidence type="ECO:0000256" key="1">
    <source>
        <dbReference type="SAM" id="MobiDB-lite"/>
    </source>
</evidence>
<feature type="region of interest" description="Disordered" evidence="1">
    <location>
        <begin position="1"/>
        <end position="45"/>
    </location>
</feature>
<organism evidence="2 3">
    <name type="scientific">Botrytis elliptica</name>
    <dbReference type="NCBI Taxonomy" id="278938"/>
    <lineage>
        <taxon>Eukaryota</taxon>
        <taxon>Fungi</taxon>
        <taxon>Dikarya</taxon>
        <taxon>Ascomycota</taxon>
        <taxon>Pezizomycotina</taxon>
        <taxon>Leotiomycetes</taxon>
        <taxon>Helotiales</taxon>
        <taxon>Sclerotiniaceae</taxon>
        <taxon>Botrytis</taxon>
    </lineage>
</organism>
<dbReference type="AlphaFoldDB" id="A0A4Z1JWN2"/>
<reference evidence="2 3" key="1">
    <citation type="submission" date="2017-12" db="EMBL/GenBank/DDBJ databases">
        <title>Comparative genomics of Botrytis spp.</title>
        <authorList>
            <person name="Valero-Jimenez C.A."/>
            <person name="Tapia P."/>
            <person name="Veloso J."/>
            <person name="Silva-Moreno E."/>
            <person name="Staats M."/>
            <person name="Valdes J.H."/>
            <person name="Van Kan J.A.L."/>
        </authorList>
    </citation>
    <scope>NUCLEOTIDE SEQUENCE [LARGE SCALE GENOMIC DNA]</scope>
    <source>
        <strain evidence="2 3">Be9601</strain>
    </source>
</reference>
<feature type="compositionally biased region" description="Basic and acidic residues" evidence="1">
    <location>
        <begin position="18"/>
        <end position="32"/>
    </location>
</feature>
<dbReference type="Proteomes" id="UP000297229">
    <property type="component" value="Unassembled WGS sequence"/>
</dbReference>